<keyword evidence="2" id="KW-0732">Signal</keyword>
<protein>
    <recommendedName>
        <fullName evidence="7">Peptidase M16</fullName>
    </recommendedName>
</protein>
<dbReference type="AlphaFoldDB" id="A0A1M3KZN3"/>
<reference evidence="5 6" key="1">
    <citation type="submission" date="2016-09" db="EMBL/GenBank/DDBJ databases">
        <title>Genome-resolved meta-omics ties microbial dynamics to process performance in biotechnology for thiocyanate degradation.</title>
        <authorList>
            <person name="Kantor R.S."/>
            <person name="Huddy R.J."/>
            <person name="Iyer R."/>
            <person name="Thomas B.C."/>
            <person name="Brown C.T."/>
            <person name="Anantharaman K."/>
            <person name="Tringe S."/>
            <person name="Hettich R.L."/>
            <person name="Harrison S.T."/>
            <person name="Banfield J.F."/>
        </authorList>
    </citation>
    <scope>NUCLEOTIDE SEQUENCE [LARGE SCALE GENOMIC DNA]</scope>
    <source>
        <strain evidence="5">59-99</strain>
    </source>
</reference>
<dbReference type="PANTHER" id="PTHR11851:SF49">
    <property type="entry name" value="MITOCHONDRIAL-PROCESSING PEPTIDASE SUBUNIT ALPHA"/>
    <property type="match status" value="1"/>
</dbReference>
<dbReference type="PANTHER" id="PTHR11851">
    <property type="entry name" value="METALLOPROTEASE"/>
    <property type="match status" value="1"/>
</dbReference>
<evidence type="ECO:0000256" key="2">
    <source>
        <dbReference type="SAM" id="SignalP"/>
    </source>
</evidence>
<comment type="caution">
    <text evidence="5">The sequence shown here is derived from an EMBL/GenBank/DDBJ whole genome shotgun (WGS) entry which is preliminary data.</text>
</comment>
<evidence type="ECO:0000256" key="1">
    <source>
        <dbReference type="ARBA" id="ARBA00007261"/>
    </source>
</evidence>
<dbReference type="Proteomes" id="UP000184233">
    <property type="component" value="Unassembled WGS sequence"/>
</dbReference>
<feature type="domain" description="Peptidase M16 C-terminal" evidence="4">
    <location>
        <begin position="198"/>
        <end position="376"/>
    </location>
</feature>
<proteinExistence type="inferred from homology"/>
<comment type="similarity">
    <text evidence="1">Belongs to the peptidase M16 family.</text>
</comment>
<dbReference type="GO" id="GO:0046872">
    <property type="term" value="F:metal ion binding"/>
    <property type="evidence" value="ECO:0007669"/>
    <property type="project" value="InterPro"/>
</dbReference>
<dbReference type="InterPro" id="IPR011249">
    <property type="entry name" value="Metalloenz_LuxS/M16"/>
</dbReference>
<dbReference type="SUPFAM" id="SSF63411">
    <property type="entry name" value="LuxS/MPP-like metallohydrolase"/>
    <property type="match status" value="2"/>
</dbReference>
<dbReference type="InterPro" id="IPR050361">
    <property type="entry name" value="MPP/UQCRC_Complex"/>
</dbReference>
<dbReference type="Pfam" id="PF05193">
    <property type="entry name" value="Peptidase_M16_C"/>
    <property type="match status" value="1"/>
</dbReference>
<gene>
    <name evidence="5" type="ORF">BGO89_07435</name>
</gene>
<dbReference type="STRING" id="1895771.BGO89_07435"/>
<accession>A0A1M3KZN3</accession>
<evidence type="ECO:0008006" key="7">
    <source>
        <dbReference type="Google" id="ProtNLM"/>
    </source>
</evidence>
<feature type="chain" id="PRO_5012363788" description="Peptidase M16" evidence="2">
    <location>
        <begin position="27"/>
        <end position="446"/>
    </location>
</feature>
<dbReference type="InterPro" id="IPR007863">
    <property type="entry name" value="Peptidase_M16_C"/>
</dbReference>
<evidence type="ECO:0000259" key="4">
    <source>
        <dbReference type="Pfam" id="PF05193"/>
    </source>
</evidence>
<sequence>MTTSFRAVRGLALAFVTAVSAVAAQAQYKPLQFKEYDLANGLHVILHEDHSAPVVSTVLHYRVGSRDEDPRRTGFAHFFEHLMFEATDKIERGSIDKMINGAGGELNAFTSQDQTVYHFDVPSNQVRLALWIEAQRMRKLHVNDIGVETQRGVVKEERKNRYDNAPYGGWMEKMFATLFAGTSYSWAPIGAPEHINNATIAEFKAFYDQYYQPNNAVLVVSGDFDEATVRETIQSYFGGYPKAPEPKRPAVSGLQSMNGEVRETINDAKAQLPAIFIGYRGVGMKEDDAYATELLSTIMSQGESSRLYRAVVDSEQVAVQVSLGNLARDNGGMAYIVGIAGPGKDIGAVEKSIDRELQRVIANGVSDEDLSKAKNITEAQFIGQRVGVHDKALALADYYRFYGDTKLINEELAKYLKVTKADIQRVAKRIFDTKNRTVITYLPVKG</sequence>
<organism evidence="5 6">
    <name type="scientific">Candidatus Kapaibacterium thiocyanatum</name>
    <dbReference type="NCBI Taxonomy" id="1895771"/>
    <lineage>
        <taxon>Bacteria</taxon>
        <taxon>Pseudomonadati</taxon>
        <taxon>Candidatus Kapaibacteriota</taxon>
        <taxon>Candidatus Kapaibacteriia</taxon>
        <taxon>Candidatus Kapaibacteriales</taxon>
        <taxon>Candidatus Kapaibacteriaceae</taxon>
        <taxon>Candidatus Kapaibacterium</taxon>
    </lineage>
</organism>
<dbReference type="Pfam" id="PF00675">
    <property type="entry name" value="Peptidase_M16"/>
    <property type="match status" value="1"/>
</dbReference>
<feature type="signal peptide" evidence="2">
    <location>
        <begin position="1"/>
        <end position="26"/>
    </location>
</feature>
<evidence type="ECO:0000313" key="5">
    <source>
        <dbReference type="EMBL" id="OJX57795.1"/>
    </source>
</evidence>
<dbReference type="EMBL" id="MKVH01000021">
    <property type="protein sequence ID" value="OJX57795.1"/>
    <property type="molecule type" value="Genomic_DNA"/>
</dbReference>
<dbReference type="Gene3D" id="3.30.830.10">
    <property type="entry name" value="Metalloenzyme, LuxS/M16 peptidase-like"/>
    <property type="match status" value="2"/>
</dbReference>
<evidence type="ECO:0000259" key="3">
    <source>
        <dbReference type="Pfam" id="PF00675"/>
    </source>
</evidence>
<evidence type="ECO:0000313" key="6">
    <source>
        <dbReference type="Proteomes" id="UP000184233"/>
    </source>
</evidence>
<feature type="domain" description="Peptidase M16 N-terminal" evidence="3">
    <location>
        <begin position="44"/>
        <end position="160"/>
    </location>
</feature>
<dbReference type="InterPro" id="IPR011765">
    <property type="entry name" value="Pept_M16_N"/>
</dbReference>
<name>A0A1M3KZN3_9BACT</name>